<name>A0A0F9PTN7_9ZZZZ</name>
<keyword evidence="3" id="KW-0808">Transferase</keyword>
<dbReference type="SUPFAM" id="SSF56672">
    <property type="entry name" value="DNA/RNA polymerases"/>
    <property type="match status" value="1"/>
</dbReference>
<dbReference type="PANTHER" id="PTHR33568">
    <property type="entry name" value="DNA POLYMERASE"/>
    <property type="match status" value="1"/>
</dbReference>
<evidence type="ECO:0000256" key="6">
    <source>
        <dbReference type="ARBA" id="ARBA00022932"/>
    </source>
</evidence>
<evidence type="ECO:0000256" key="4">
    <source>
        <dbReference type="ARBA" id="ARBA00022695"/>
    </source>
</evidence>
<dbReference type="AlphaFoldDB" id="A0A0F9PTN7"/>
<dbReference type="InterPro" id="IPR023211">
    <property type="entry name" value="DNA_pol_palm_dom_sf"/>
</dbReference>
<dbReference type="PANTHER" id="PTHR33568:SF3">
    <property type="entry name" value="DNA-DIRECTED DNA POLYMERASE"/>
    <property type="match status" value="1"/>
</dbReference>
<proteinExistence type="inferred from homology"/>
<evidence type="ECO:0000313" key="10">
    <source>
        <dbReference type="EMBL" id="KKM96567.1"/>
    </source>
</evidence>
<evidence type="ECO:0000256" key="7">
    <source>
        <dbReference type="ARBA" id="ARBA00023125"/>
    </source>
</evidence>
<evidence type="ECO:0000256" key="8">
    <source>
        <dbReference type="ARBA" id="ARBA00049244"/>
    </source>
</evidence>
<dbReference type="Gene3D" id="3.90.1600.10">
    <property type="entry name" value="Palm domain of DNA polymerase"/>
    <property type="match status" value="2"/>
</dbReference>
<keyword evidence="7" id="KW-0238">DNA-binding</keyword>
<evidence type="ECO:0000256" key="1">
    <source>
        <dbReference type="ARBA" id="ARBA00005755"/>
    </source>
</evidence>
<dbReference type="GO" id="GO:0006260">
    <property type="term" value="P:DNA replication"/>
    <property type="evidence" value="ECO:0007669"/>
    <property type="project" value="UniProtKB-KW"/>
</dbReference>
<dbReference type="EC" id="2.7.7.7" evidence="2"/>
<accession>A0A0F9PTN7</accession>
<keyword evidence="4" id="KW-0548">Nucleotidyltransferase</keyword>
<dbReference type="GO" id="GO:0003887">
    <property type="term" value="F:DNA-directed DNA polymerase activity"/>
    <property type="evidence" value="ECO:0007669"/>
    <property type="project" value="UniProtKB-KW"/>
</dbReference>
<evidence type="ECO:0000256" key="2">
    <source>
        <dbReference type="ARBA" id="ARBA00012417"/>
    </source>
</evidence>
<dbReference type="Pfam" id="PF03175">
    <property type="entry name" value="DNA_pol_B_2"/>
    <property type="match status" value="1"/>
</dbReference>
<dbReference type="Gene3D" id="3.30.420.10">
    <property type="entry name" value="Ribonuclease H-like superfamily/Ribonuclease H"/>
    <property type="match status" value="1"/>
</dbReference>
<dbReference type="InterPro" id="IPR043502">
    <property type="entry name" value="DNA/RNA_pol_sf"/>
</dbReference>
<dbReference type="GO" id="GO:0000166">
    <property type="term" value="F:nucleotide binding"/>
    <property type="evidence" value="ECO:0007669"/>
    <property type="project" value="InterPro"/>
</dbReference>
<comment type="caution">
    <text evidence="10">The sequence shown here is derived from an EMBL/GenBank/DDBJ whole genome shotgun (WGS) entry which is preliminary data.</text>
</comment>
<evidence type="ECO:0000259" key="9">
    <source>
        <dbReference type="Pfam" id="PF03175"/>
    </source>
</evidence>
<sequence>MSSINRTCHALRREKTISIPRHIIFFDTETTMTELPGGDVEHSLLLGWACYYRRGDHSRKEKLEWLFFTDTKTFWRFVLDHCPTKNKTWIIAHNIGFDFTVCEGFKHLTKAKFKIKFFHSKAMTTVIKVTTKGKSLVFVDSCNWFDMSLEKLGNLIGIPKLTIDFDTADFTYTKTYCKRDVEILIGAFKSLAKFLQGNRISRLCYTRASTAMAAYLLKHLDFPIYIHNNREAINLERDSYFGGRTECFYIGELNHGPYYIVDVNSLYPFVMQYGDYPVKYEKILNRIPMETACQYLEKFAVVARCLVETTEAVYPVRGDRTIFPVGTFWTVLTTPEIKHALDRDRIREISDMVVYKQAPIFRTFVERFYQLRQDFASAGVTIYEQYTKIFLNSLYGKFGQKGEIWKHVGPAPGEPDRIEECIEAGTGRRTRLRYLLGEVYELTGYEETRHSFPAIAAHVTAYARLHLWSLIQIAGKHNYYYCDTDSLVINQDGLNNLNSHIDAARLGALKVENCVQNMTIYGLKDYQAGGKKVLKGIRQNALKISDVEYEQEQWPSLQGLLTRAQTEKYITIKQTKNLYREYTKGVKTLDGWTIPFLFDGDSPRSEPLPELPF</sequence>
<comment type="catalytic activity">
    <reaction evidence="8">
        <text>DNA(n) + a 2'-deoxyribonucleoside 5'-triphosphate = DNA(n+1) + diphosphate</text>
        <dbReference type="Rhea" id="RHEA:22508"/>
        <dbReference type="Rhea" id="RHEA-COMP:17339"/>
        <dbReference type="Rhea" id="RHEA-COMP:17340"/>
        <dbReference type="ChEBI" id="CHEBI:33019"/>
        <dbReference type="ChEBI" id="CHEBI:61560"/>
        <dbReference type="ChEBI" id="CHEBI:173112"/>
        <dbReference type="EC" id="2.7.7.7"/>
    </reaction>
</comment>
<comment type="similarity">
    <text evidence="1">Belongs to the DNA polymerase type-B family.</text>
</comment>
<keyword evidence="6" id="KW-0239">DNA-directed DNA polymerase</keyword>
<dbReference type="SMART" id="SM00486">
    <property type="entry name" value="POLBc"/>
    <property type="match status" value="1"/>
</dbReference>
<protein>
    <recommendedName>
        <fullName evidence="2">DNA-directed DNA polymerase</fullName>
        <ecNumber evidence="2">2.7.7.7</ecNumber>
    </recommendedName>
</protein>
<dbReference type="InterPro" id="IPR012337">
    <property type="entry name" value="RNaseH-like_sf"/>
</dbReference>
<dbReference type="Gene3D" id="1.10.287.690">
    <property type="entry name" value="Helix hairpin bin"/>
    <property type="match status" value="1"/>
</dbReference>
<keyword evidence="5" id="KW-0235">DNA replication</keyword>
<organism evidence="10">
    <name type="scientific">marine sediment metagenome</name>
    <dbReference type="NCBI Taxonomy" id="412755"/>
    <lineage>
        <taxon>unclassified sequences</taxon>
        <taxon>metagenomes</taxon>
        <taxon>ecological metagenomes</taxon>
    </lineage>
</organism>
<dbReference type="EMBL" id="LAZR01005864">
    <property type="protein sequence ID" value="KKM96567.1"/>
    <property type="molecule type" value="Genomic_DNA"/>
</dbReference>
<reference evidence="10" key="1">
    <citation type="journal article" date="2015" name="Nature">
        <title>Complex archaea that bridge the gap between prokaryotes and eukaryotes.</title>
        <authorList>
            <person name="Spang A."/>
            <person name="Saw J.H."/>
            <person name="Jorgensen S.L."/>
            <person name="Zaremba-Niedzwiedzka K."/>
            <person name="Martijn J."/>
            <person name="Lind A.E."/>
            <person name="van Eijk R."/>
            <person name="Schleper C."/>
            <person name="Guy L."/>
            <person name="Ettema T.J."/>
        </authorList>
    </citation>
    <scope>NUCLEOTIDE SEQUENCE</scope>
</reference>
<dbReference type="GO" id="GO:0003677">
    <property type="term" value="F:DNA binding"/>
    <property type="evidence" value="ECO:0007669"/>
    <property type="project" value="UniProtKB-KW"/>
</dbReference>
<dbReference type="InterPro" id="IPR004868">
    <property type="entry name" value="DNA-dir_DNA_pol_B_mt/vir"/>
</dbReference>
<dbReference type="SUPFAM" id="SSF53098">
    <property type="entry name" value="Ribonuclease H-like"/>
    <property type="match status" value="1"/>
</dbReference>
<dbReference type="InterPro" id="IPR006172">
    <property type="entry name" value="DNA-dir_DNA_pol_B"/>
</dbReference>
<gene>
    <name evidence="10" type="ORF">LCGC14_1176870</name>
</gene>
<evidence type="ECO:0000256" key="3">
    <source>
        <dbReference type="ARBA" id="ARBA00022679"/>
    </source>
</evidence>
<dbReference type="InterPro" id="IPR036397">
    <property type="entry name" value="RNaseH_sf"/>
</dbReference>
<feature type="domain" description="DNA-directed DNA polymerase family B mitochondria/virus" evidence="9">
    <location>
        <begin position="173"/>
        <end position="401"/>
    </location>
</feature>
<evidence type="ECO:0000256" key="5">
    <source>
        <dbReference type="ARBA" id="ARBA00022705"/>
    </source>
</evidence>
<dbReference type="PRINTS" id="PR00106">
    <property type="entry name" value="DNAPOLB"/>
</dbReference>